<dbReference type="Pfam" id="PF13439">
    <property type="entry name" value="Glyco_transf_4"/>
    <property type="match status" value="1"/>
</dbReference>
<organism evidence="4 5">
    <name type="scientific">Mucilaginibacter angelicae</name>
    <dbReference type="NCBI Taxonomy" id="869718"/>
    <lineage>
        <taxon>Bacteria</taxon>
        <taxon>Pseudomonadati</taxon>
        <taxon>Bacteroidota</taxon>
        <taxon>Sphingobacteriia</taxon>
        <taxon>Sphingobacteriales</taxon>
        <taxon>Sphingobacteriaceae</taxon>
        <taxon>Mucilaginibacter</taxon>
    </lineage>
</organism>
<dbReference type="Gene3D" id="3.40.50.2000">
    <property type="entry name" value="Glycogen Phosphorylase B"/>
    <property type="match status" value="2"/>
</dbReference>
<dbReference type="InterPro" id="IPR001296">
    <property type="entry name" value="Glyco_trans_1"/>
</dbReference>
<evidence type="ECO:0000259" key="2">
    <source>
        <dbReference type="Pfam" id="PF00534"/>
    </source>
</evidence>
<evidence type="ECO:0000313" key="5">
    <source>
        <dbReference type="Proteomes" id="UP001589828"/>
    </source>
</evidence>
<gene>
    <name evidence="4" type="ORF">ACFFGT_11380</name>
</gene>
<evidence type="ECO:0000313" key="4">
    <source>
        <dbReference type="EMBL" id="MFC0514807.1"/>
    </source>
</evidence>
<sequence>MEVKIIINARFLTQKLTGVQRFAIEIAKQLKTLMPGLVFVAPSDIIHHELAAQLGVIAIGKRKGVMWEQIDLPLYLKKNGKPLLINLCNVAPLFYNNQVITIHDVAFLVNPQWFSKNFVRFYKFLMPRIAAKARLIFTVSDFSKTEIIRYLHADAAKIKVIYNSVSELPSPTPVKTNYGEYILAVGSIDKRKNILNLVQAFGLIKHKGFKLIIVGDSNAIFNNEGNENLKTQQDIIFTGRVNDHELAGLYAGARLFAYPSLYEGFGIPPLEAMAYGCPTLVSDIGSLREVCGNASVYVNPLNARDISKGIDLLIDDAALRDTLVKNGKQNIRRFSWETSARQIADSITFLNTQH</sequence>
<dbReference type="RefSeq" id="WP_377022650.1">
    <property type="nucleotide sequence ID" value="NZ_JBHLTS010000021.1"/>
</dbReference>
<dbReference type="PANTHER" id="PTHR46401">
    <property type="entry name" value="GLYCOSYLTRANSFERASE WBBK-RELATED"/>
    <property type="match status" value="1"/>
</dbReference>
<dbReference type="Proteomes" id="UP001589828">
    <property type="component" value="Unassembled WGS sequence"/>
</dbReference>
<keyword evidence="5" id="KW-1185">Reference proteome</keyword>
<dbReference type="PANTHER" id="PTHR46401:SF2">
    <property type="entry name" value="GLYCOSYLTRANSFERASE WBBK-RELATED"/>
    <property type="match status" value="1"/>
</dbReference>
<comment type="caution">
    <text evidence="4">The sequence shown here is derived from an EMBL/GenBank/DDBJ whole genome shotgun (WGS) entry which is preliminary data.</text>
</comment>
<dbReference type="Pfam" id="PF00534">
    <property type="entry name" value="Glycos_transf_1"/>
    <property type="match status" value="1"/>
</dbReference>
<dbReference type="SUPFAM" id="SSF53756">
    <property type="entry name" value="UDP-Glycosyltransferase/glycogen phosphorylase"/>
    <property type="match status" value="1"/>
</dbReference>
<dbReference type="EMBL" id="JBHLTS010000021">
    <property type="protein sequence ID" value="MFC0514807.1"/>
    <property type="molecule type" value="Genomic_DNA"/>
</dbReference>
<keyword evidence="1" id="KW-0808">Transferase</keyword>
<proteinExistence type="predicted"/>
<feature type="domain" description="Glycosyltransferase subfamily 4-like N-terminal" evidence="3">
    <location>
        <begin position="97"/>
        <end position="165"/>
    </location>
</feature>
<feature type="domain" description="Glycosyl transferase family 1" evidence="2">
    <location>
        <begin position="180"/>
        <end position="329"/>
    </location>
</feature>
<accession>A0ABV6L5T0</accession>
<dbReference type="InterPro" id="IPR028098">
    <property type="entry name" value="Glyco_trans_4-like_N"/>
</dbReference>
<evidence type="ECO:0000256" key="1">
    <source>
        <dbReference type="ARBA" id="ARBA00022679"/>
    </source>
</evidence>
<reference evidence="4 5" key="1">
    <citation type="submission" date="2024-09" db="EMBL/GenBank/DDBJ databases">
        <authorList>
            <person name="Sun Q."/>
            <person name="Mori K."/>
        </authorList>
    </citation>
    <scope>NUCLEOTIDE SEQUENCE [LARGE SCALE GENOMIC DNA]</scope>
    <source>
        <strain evidence="4 5">NCAIM B.02415</strain>
    </source>
</reference>
<name>A0ABV6L5T0_9SPHI</name>
<protein>
    <submittedName>
        <fullName evidence="4">Glycosyltransferase family 4 protein</fullName>
    </submittedName>
</protein>
<evidence type="ECO:0000259" key="3">
    <source>
        <dbReference type="Pfam" id="PF13439"/>
    </source>
</evidence>
<dbReference type="CDD" id="cd03809">
    <property type="entry name" value="GT4_MtfB-like"/>
    <property type="match status" value="1"/>
</dbReference>